<dbReference type="InterPro" id="IPR024060">
    <property type="entry name" value="Ureidoglycolate_lyase_dom_sf"/>
</dbReference>
<accession>A0A938B2I6</accession>
<keyword evidence="3" id="KW-0456">Lyase</keyword>
<comment type="catalytic activity">
    <reaction evidence="4">
        <text>(S)-ureidoglycolate = urea + glyoxylate</text>
        <dbReference type="Rhea" id="RHEA:11304"/>
        <dbReference type="ChEBI" id="CHEBI:16199"/>
        <dbReference type="ChEBI" id="CHEBI:36655"/>
        <dbReference type="ChEBI" id="CHEBI:57296"/>
        <dbReference type="EC" id="4.3.2.3"/>
    </reaction>
</comment>
<dbReference type="SUPFAM" id="SSF51182">
    <property type="entry name" value="RmlC-like cupins"/>
    <property type="match status" value="1"/>
</dbReference>
<dbReference type="GO" id="GO:0000256">
    <property type="term" value="P:allantoin catabolic process"/>
    <property type="evidence" value="ECO:0007669"/>
    <property type="project" value="InterPro"/>
</dbReference>
<evidence type="ECO:0000256" key="2">
    <source>
        <dbReference type="ARBA" id="ARBA00022631"/>
    </source>
</evidence>
<dbReference type="Proteomes" id="UP000712673">
    <property type="component" value="Unassembled WGS sequence"/>
</dbReference>
<comment type="caution">
    <text evidence="5">The sequence shown here is derived from an EMBL/GenBank/DDBJ whole genome shotgun (WGS) entry which is preliminary data.</text>
</comment>
<dbReference type="GO" id="GO:0050385">
    <property type="term" value="F:ureidoglycolate lyase activity"/>
    <property type="evidence" value="ECO:0007669"/>
    <property type="project" value="UniProtKB-EC"/>
</dbReference>
<dbReference type="AlphaFoldDB" id="A0A938B2I6"/>
<keyword evidence="2" id="KW-0659">Purine metabolism</keyword>
<sequence length="178" mass="20132">MPETVHIKAMPLSADAFRPYGQVLERGELIYPDTDEGRVAMELLRVRRRPQNNQIEQLAIHFSYNQTFIPVQGAMILVVAPAPAERGADPNTYTFDYAQAAAFIVEPGQVAFIEKGVWHSLVPVSLECTFVNVTRKNLHEAATEEGNEARMARISAARPYVEYVDLQERDNRILELDF</sequence>
<dbReference type="InterPro" id="IPR011051">
    <property type="entry name" value="RmlC_Cupin_sf"/>
</dbReference>
<comment type="subunit">
    <text evidence="1">Homodimer.</text>
</comment>
<gene>
    <name evidence="5" type="ORF">FJZ47_03485</name>
</gene>
<dbReference type="InterPro" id="IPR007247">
    <property type="entry name" value="Ureidogly_lyase"/>
</dbReference>
<dbReference type="Pfam" id="PF04115">
    <property type="entry name" value="Ureidogly_lyase"/>
    <property type="match status" value="1"/>
</dbReference>
<organism evidence="5 6">
    <name type="scientific">Tectimicrobiota bacterium</name>
    <dbReference type="NCBI Taxonomy" id="2528274"/>
    <lineage>
        <taxon>Bacteria</taxon>
        <taxon>Pseudomonadati</taxon>
        <taxon>Nitrospinota/Tectimicrobiota group</taxon>
        <taxon>Candidatus Tectimicrobiota</taxon>
    </lineage>
</organism>
<evidence type="ECO:0000313" key="6">
    <source>
        <dbReference type="Proteomes" id="UP000712673"/>
    </source>
</evidence>
<proteinExistence type="predicted"/>
<dbReference type="EMBL" id="VGLS01000062">
    <property type="protein sequence ID" value="MBM3222853.1"/>
    <property type="molecule type" value="Genomic_DNA"/>
</dbReference>
<evidence type="ECO:0000313" key="5">
    <source>
        <dbReference type="EMBL" id="MBM3222853.1"/>
    </source>
</evidence>
<name>A0A938B2I6_UNCTE</name>
<dbReference type="Gene3D" id="2.60.120.480">
    <property type="entry name" value="Ureidoglycolate hydrolase"/>
    <property type="match status" value="1"/>
</dbReference>
<dbReference type="GO" id="GO:0006144">
    <property type="term" value="P:purine nucleobase metabolic process"/>
    <property type="evidence" value="ECO:0007669"/>
    <property type="project" value="UniProtKB-KW"/>
</dbReference>
<dbReference type="GO" id="GO:0004848">
    <property type="term" value="F:ureidoglycolate hydrolase activity"/>
    <property type="evidence" value="ECO:0007669"/>
    <property type="project" value="InterPro"/>
</dbReference>
<evidence type="ECO:0008006" key="7">
    <source>
        <dbReference type="Google" id="ProtNLM"/>
    </source>
</evidence>
<evidence type="ECO:0000256" key="3">
    <source>
        <dbReference type="ARBA" id="ARBA00023239"/>
    </source>
</evidence>
<evidence type="ECO:0000256" key="1">
    <source>
        <dbReference type="ARBA" id="ARBA00011738"/>
    </source>
</evidence>
<evidence type="ECO:0000256" key="4">
    <source>
        <dbReference type="ARBA" id="ARBA00047684"/>
    </source>
</evidence>
<reference evidence="5" key="1">
    <citation type="submission" date="2019-03" db="EMBL/GenBank/DDBJ databases">
        <title>Lake Tanganyika Metagenome-Assembled Genomes (MAGs).</title>
        <authorList>
            <person name="Tran P."/>
        </authorList>
    </citation>
    <scope>NUCLEOTIDE SEQUENCE</scope>
    <source>
        <strain evidence="5">K_DeepCast_65m_m2_066</strain>
    </source>
</reference>
<protein>
    <recommendedName>
        <fullName evidence="7">Ureidoglycolate hydrolase</fullName>
    </recommendedName>
</protein>